<dbReference type="GeneID" id="62165946"/>
<dbReference type="Pfam" id="PF11374">
    <property type="entry name" value="DUF3176"/>
    <property type="match status" value="1"/>
</dbReference>
<protein>
    <submittedName>
        <fullName evidence="3">Uncharacterized protein</fullName>
    </submittedName>
</protein>
<proteinExistence type="predicted"/>
<keyword evidence="2" id="KW-0812">Transmembrane</keyword>
<dbReference type="AlphaFoldDB" id="A0A9P6I1J2"/>
<dbReference type="InterPro" id="IPR021514">
    <property type="entry name" value="DUF3176"/>
</dbReference>
<dbReference type="PANTHER" id="PTHR37576">
    <property type="entry name" value="DEFECT AT LOW TEMPERATURE PROTEIN 1"/>
    <property type="match status" value="1"/>
</dbReference>
<evidence type="ECO:0000256" key="2">
    <source>
        <dbReference type="SAM" id="Phobius"/>
    </source>
</evidence>
<sequence>MAQHRKPVSAVNETDAWLGDLFIQPGGGNPKANDPLVSEREQDDKSIKIDSAEQAHQWQTGRRKRVPVVAGLAITTTLILSCTMIVIVFRADGSRTSNWKVSPAVLSAVVATSANILIQMALAQGIAVSWWRRSIVKPSSARDLHTRWVVGQGFFDAIKESILRGPSFAATASIVATVVAINSPLIQRALTPAVDTFYTEDVDFGSVKIAKSLPRGYSGVWDHETRTIGFPTWDFQNSATSYLQQYNIRFFSVTDYPYYNGCHGTCYTTIRGPGLSWDCKQSYIDYEDLTTSPHNFDNFTDVLLSEFEYSEYPNYTVSSEGSNMTTATKDVPRSFTYKSVWKPTSGYPDSERGMRLNVRECTITPATVDYPVRIVNDSMELGGYTPGYDDFDKSRVVSTETIEEMRADVDPLVTSEHGSSTYGGIASFLSRRFDSRVSVKLNNGSWTQKSTGLTGYDVMFWRNGTSLPEIFGDPSHDVFMATRDLMFRAAIYFPNSRPLWANHTQPISGNQQEVAAIYVANYPFLYAAVAITIITGLLITPLFYGFADLGRKVSMSPLEVAKAFDPVHLREAASNSDADGLLRALGNKQINYGISHSSDKDDSSTLIMGAWEAVQRPKPGTRIER</sequence>
<dbReference type="PANTHER" id="PTHR37576:SF2">
    <property type="entry name" value="DEFECT AT LOW TEMPERATURE PROTEIN 1"/>
    <property type="match status" value="1"/>
</dbReference>
<name>A0A9P6I1J2_9PEZI</name>
<dbReference type="EMBL" id="JAATWM020000038">
    <property type="protein sequence ID" value="KAF9872331.1"/>
    <property type="molecule type" value="Genomic_DNA"/>
</dbReference>
<reference evidence="3" key="1">
    <citation type="submission" date="2020-03" db="EMBL/GenBank/DDBJ databases">
        <authorList>
            <person name="He L."/>
        </authorList>
    </citation>
    <scope>NUCLEOTIDE SEQUENCE</scope>
    <source>
        <strain evidence="3">CkLH20</strain>
    </source>
</reference>
<feature type="region of interest" description="Disordered" evidence="1">
    <location>
        <begin position="23"/>
        <end position="47"/>
    </location>
</feature>
<evidence type="ECO:0000313" key="3">
    <source>
        <dbReference type="EMBL" id="KAF9872331.1"/>
    </source>
</evidence>
<keyword evidence="4" id="KW-1185">Reference proteome</keyword>
<accession>A0A9P6I1J2</accession>
<evidence type="ECO:0000256" key="1">
    <source>
        <dbReference type="SAM" id="MobiDB-lite"/>
    </source>
</evidence>
<keyword evidence="2" id="KW-0472">Membrane</keyword>
<reference evidence="3" key="2">
    <citation type="submission" date="2020-11" db="EMBL/GenBank/DDBJ databases">
        <title>Whole genome sequencing of Colletotrichum sp.</title>
        <authorList>
            <person name="Li H."/>
        </authorList>
    </citation>
    <scope>NUCLEOTIDE SEQUENCE</scope>
    <source>
        <strain evidence="3">CkLH20</strain>
    </source>
</reference>
<comment type="caution">
    <text evidence="3">The sequence shown here is derived from an EMBL/GenBank/DDBJ whole genome shotgun (WGS) entry which is preliminary data.</text>
</comment>
<feature type="transmembrane region" description="Helical" evidence="2">
    <location>
        <begin position="524"/>
        <end position="547"/>
    </location>
</feature>
<dbReference type="OrthoDB" id="5357734at2759"/>
<dbReference type="Proteomes" id="UP000781932">
    <property type="component" value="Unassembled WGS sequence"/>
</dbReference>
<feature type="compositionally biased region" description="Basic and acidic residues" evidence="1">
    <location>
        <begin position="37"/>
        <end position="47"/>
    </location>
</feature>
<keyword evidence="2" id="KW-1133">Transmembrane helix</keyword>
<gene>
    <name evidence="3" type="ORF">CkaCkLH20_10158</name>
</gene>
<organism evidence="3 4">
    <name type="scientific">Colletotrichum karsti</name>
    <dbReference type="NCBI Taxonomy" id="1095194"/>
    <lineage>
        <taxon>Eukaryota</taxon>
        <taxon>Fungi</taxon>
        <taxon>Dikarya</taxon>
        <taxon>Ascomycota</taxon>
        <taxon>Pezizomycotina</taxon>
        <taxon>Sordariomycetes</taxon>
        <taxon>Hypocreomycetidae</taxon>
        <taxon>Glomerellales</taxon>
        <taxon>Glomerellaceae</taxon>
        <taxon>Colletotrichum</taxon>
        <taxon>Colletotrichum boninense species complex</taxon>
    </lineage>
</organism>
<dbReference type="RefSeq" id="XP_038741792.1">
    <property type="nucleotide sequence ID" value="XM_038892872.1"/>
</dbReference>
<feature type="transmembrane region" description="Helical" evidence="2">
    <location>
        <begin position="66"/>
        <end position="89"/>
    </location>
</feature>
<evidence type="ECO:0000313" key="4">
    <source>
        <dbReference type="Proteomes" id="UP000781932"/>
    </source>
</evidence>